<gene>
    <name evidence="1" type="ORF">IWQ57_004618</name>
</gene>
<dbReference type="EMBL" id="JANBUJ010001880">
    <property type="protein sequence ID" value="KAJ2765842.1"/>
    <property type="molecule type" value="Genomic_DNA"/>
</dbReference>
<keyword evidence="2" id="KW-1185">Reference proteome</keyword>
<comment type="caution">
    <text evidence="1">The sequence shown here is derived from an EMBL/GenBank/DDBJ whole genome shotgun (WGS) entry which is preliminary data.</text>
</comment>
<accession>A0ACC1JRF8</accession>
<reference evidence="1" key="1">
    <citation type="submission" date="2022-07" db="EMBL/GenBank/DDBJ databases">
        <title>Phylogenomic reconstructions and comparative analyses of Kickxellomycotina fungi.</title>
        <authorList>
            <person name="Reynolds N.K."/>
            <person name="Stajich J.E."/>
            <person name="Barry K."/>
            <person name="Grigoriev I.V."/>
            <person name="Crous P."/>
            <person name="Smith M.E."/>
        </authorList>
    </citation>
    <scope>NUCLEOTIDE SEQUENCE</scope>
    <source>
        <strain evidence="1">CBS 109366</strain>
    </source>
</reference>
<sequence length="475" mass="48744">MEDSLDTYISQSLIDRAGDGASAGGMAGTVGSELLMQMLLSTMGAGSTEDLPPVPETVDPSSLSAMDIDEYAAAIADTDTADTNSLLAAALLSALGPLPDIAAPTDVPVAASATTSAAVAAPPSSAATRPAPEIACSSAAGPAQPAARQPAPAVRGPPPASARRPAPRTSGAPAANHDDDDDDDDDGMEGIDLTNLTSKERRQLRNKISARNFRVRRKEYISNLEAEVRMHKEEADGLRRDLLSSQKDNALLREEIQKLRVKLGALSTSQPTAAATPARAPVRVPARAPVRVPARAPAPAKASAPVVQAEAGPPRPVAATAGPRRPPPPKAAPSVLPPAPMVRFNPHKDIPQGTTKTPNSAGPSATAGSWATKDSRSPFVTVNTAVLPQTHVAVADGLIAEMRRKQAVDALLDMGEPTAQPLPPLDAPDLIAALLCAASQTAELMLLQYAIESSFASPPAHMAAPAALSAAAISC</sequence>
<evidence type="ECO:0000313" key="1">
    <source>
        <dbReference type="EMBL" id="KAJ2765842.1"/>
    </source>
</evidence>
<evidence type="ECO:0000313" key="2">
    <source>
        <dbReference type="Proteomes" id="UP001140234"/>
    </source>
</evidence>
<name>A0ACC1JRF8_9FUNG</name>
<dbReference type="Proteomes" id="UP001140234">
    <property type="component" value="Unassembled WGS sequence"/>
</dbReference>
<protein>
    <submittedName>
        <fullName evidence="1">Uncharacterized protein</fullName>
    </submittedName>
</protein>
<proteinExistence type="predicted"/>
<organism evidence="1 2">
    <name type="scientific">Coemansia nantahalensis</name>
    <dbReference type="NCBI Taxonomy" id="2789366"/>
    <lineage>
        <taxon>Eukaryota</taxon>
        <taxon>Fungi</taxon>
        <taxon>Fungi incertae sedis</taxon>
        <taxon>Zoopagomycota</taxon>
        <taxon>Kickxellomycotina</taxon>
        <taxon>Kickxellomycetes</taxon>
        <taxon>Kickxellales</taxon>
        <taxon>Kickxellaceae</taxon>
        <taxon>Coemansia</taxon>
    </lineage>
</organism>